<organism evidence="1 2">
    <name type="scientific">Aerococcus urinae</name>
    <dbReference type="NCBI Taxonomy" id="1376"/>
    <lineage>
        <taxon>Bacteria</taxon>
        <taxon>Bacillati</taxon>
        <taxon>Bacillota</taxon>
        <taxon>Bacilli</taxon>
        <taxon>Lactobacillales</taxon>
        <taxon>Aerococcaceae</taxon>
        <taxon>Aerococcus</taxon>
    </lineage>
</organism>
<comment type="caution">
    <text evidence="1">The sequence shown here is derived from an EMBL/GenBank/DDBJ whole genome shotgun (WGS) entry which is preliminary data.</text>
</comment>
<proteinExistence type="predicted"/>
<keyword evidence="2" id="KW-1185">Reference proteome</keyword>
<name>A0ABT4C629_9LACT</name>
<sequence>MKRVRQVQPEPKVTKAKKAKTVKMVLTVRPMFQWLKRATMG</sequence>
<evidence type="ECO:0000313" key="1">
    <source>
        <dbReference type="EMBL" id="MCY3053888.1"/>
    </source>
</evidence>
<reference evidence="1" key="1">
    <citation type="submission" date="2022-09" db="EMBL/GenBank/DDBJ databases">
        <title>Aerococcus urinae taxonomy study.</title>
        <authorList>
            <person name="Christensen J."/>
            <person name="Senneby E."/>
        </authorList>
    </citation>
    <scope>NUCLEOTIDE SEQUENCE</scope>
    <source>
        <strain evidence="1">NLD-066-U95</strain>
    </source>
</reference>
<dbReference type="RefSeq" id="WP_267999382.1">
    <property type="nucleotide sequence ID" value="NZ_CAJHLF010000007.1"/>
</dbReference>
<dbReference type="Proteomes" id="UP001069145">
    <property type="component" value="Unassembled WGS sequence"/>
</dbReference>
<protein>
    <submittedName>
        <fullName evidence="1">Uncharacterized protein</fullName>
    </submittedName>
</protein>
<accession>A0ABT4C629</accession>
<gene>
    <name evidence="1" type="ORF">ODY43_07785</name>
</gene>
<evidence type="ECO:0000313" key="2">
    <source>
        <dbReference type="Proteomes" id="UP001069145"/>
    </source>
</evidence>
<dbReference type="EMBL" id="JAOTML010000009">
    <property type="protein sequence ID" value="MCY3053888.1"/>
    <property type="molecule type" value="Genomic_DNA"/>
</dbReference>